<dbReference type="InterPro" id="IPR036291">
    <property type="entry name" value="NAD(P)-bd_dom_sf"/>
</dbReference>
<dbReference type="PANTHER" id="PTHR43318:SF2">
    <property type="entry name" value="UDP-N-ACETYLGLUCOSAMINE 4,6-DEHYDRATASE (INVERTING)"/>
    <property type="match status" value="1"/>
</dbReference>
<evidence type="ECO:0000256" key="1">
    <source>
        <dbReference type="ARBA" id="ARBA00007430"/>
    </source>
</evidence>
<dbReference type="Pfam" id="PF02719">
    <property type="entry name" value="Polysacc_synt_2"/>
    <property type="match status" value="1"/>
</dbReference>
<comment type="similarity">
    <text evidence="1">Belongs to the polysaccharide synthase family.</text>
</comment>
<organism evidence="3 4">
    <name type="scientific">Cotonvirus japonicus</name>
    <dbReference type="NCBI Taxonomy" id="2811091"/>
    <lineage>
        <taxon>Viruses</taxon>
        <taxon>Varidnaviria</taxon>
        <taxon>Bamfordvirae</taxon>
        <taxon>Nucleocytoviricota</taxon>
        <taxon>Megaviricetes</taxon>
        <taxon>Imitervirales</taxon>
        <taxon>Mimiviridae</taxon>
        <taxon>Megamimivirinae</taxon>
        <taxon>Cotonvirus</taxon>
        <taxon>Cotonvirus japonicum</taxon>
    </lineage>
</organism>
<feature type="domain" description="Polysaccharide biosynthesis protein CapD-like" evidence="2">
    <location>
        <begin position="3"/>
        <end position="237"/>
    </location>
</feature>
<evidence type="ECO:0000259" key="2">
    <source>
        <dbReference type="Pfam" id="PF02719"/>
    </source>
</evidence>
<keyword evidence="4" id="KW-1185">Reference proteome</keyword>
<dbReference type="InterPro" id="IPR003869">
    <property type="entry name" value="Polysac_CapD-like"/>
</dbReference>
<dbReference type="SUPFAM" id="SSF51735">
    <property type="entry name" value="NAD(P)-binding Rossmann-fold domains"/>
    <property type="match status" value="1"/>
</dbReference>
<evidence type="ECO:0000313" key="3">
    <source>
        <dbReference type="EMBL" id="BCS83207.1"/>
    </source>
</evidence>
<reference evidence="3 4" key="1">
    <citation type="submission" date="2021-02" db="EMBL/GenBank/DDBJ databases">
        <title>Cotonvirus japonicus, which uses Golgi apparatus of host cells for its virion factory, phylogenetically links tailed tupanvirus and icosahedral mimivirus.</title>
        <authorList>
            <person name="Takahashi H."/>
            <person name="Fukaya S."/>
            <person name="Song C."/>
            <person name="Murata K."/>
            <person name="Takemura M."/>
        </authorList>
    </citation>
    <scope>NUCLEOTIDE SEQUENCE [LARGE SCALE GENOMIC DNA]</scope>
</reference>
<proteinExistence type="inferred from homology"/>
<evidence type="ECO:0000313" key="4">
    <source>
        <dbReference type="Proteomes" id="UP001321479"/>
    </source>
</evidence>
<dbReference type="PANTHER" id="PTHR43318">
    <property type="entry name" value="UDP-N-ACETYLGLUCOSAMINE 4,6-DEHYDRATASE"/>
    <property type="match status" value="1"/>
</dbReference>
<dbReference type="Gene3D" id="3.40.50.720">
    <property type="entry name" value="NAD(P)-binding Rossmann-like Domain"/>
    <property type="match status" value="1"/>
</dbReference>
<dbReference type="Proteomes" id="UP001321479">
    <property type="component" value="Segment"/>
</dbReference>
<dbReference type="GeneID" id="80558412"/>
<sequence>MNILITGITGFFGRNFTSYLIKNNINCTIIGTAHSECKLAYFKKSFPNIKAYIIDLSSERFESEIGSIINNHNINFIVHSAAMKHVDICQDNSMMAMRVNAIASDILIKVAKKYNVTNLIALSTDKSNNPCNTYGIVKYIMQENVLANGYSVYQGANFFWSDGSVLDIWFNQYTKNKPLSIRNKNHIRYFNTIDHVCEKIYQNLNKKNMIILPDHVYVVKLQDLLEAFMEYFKYNKLQSIDQYDYEKSIEILKDEITIKIQLSKQELVTFIDNYYKNML</sequence>
<name>A0ABM7NSZ4_9VIRU</name>
<accession>A0ABM7NSZ4</accession>
<protein>
    <submittedName>
        <fullName evidence="3">4 epimerase</fullName>
    </submittedName>
</protein>
<dbReference type="EMBL" id="AP024483">
    <property type="protein sequence ID" value="BCS83207.1"/>
    <property type="molecule type" value="Genomic_DNA"/>
</dbReference>
<dbReference type="InterPro" id="IPR051203">
    <property type="entry name" value="Polysaccharide_Synthase-Rel"/>
</dbReference>
<dbReference type="RefSeq" id="YP_010841815.1">
    <property type="nucleotide sequence ID" value="NC_079139.1"/>
</dbReference>